<name>A0ABX0LPJ7_9BURK</name>
<keyword evidence="3" id="KW-1185">Reference proteome</keyword>
<evidence type="ECO:0000259" key="1">
    <source>
        <dbReference type="Pfam" id="PF18299"/>
    </source>
</evidence>
<evidence type="ECO:0000313" key="2">
    <source>
        <dbReference type="EMBL" id="NHZ35949.1"/>
    </source>
</evidence>
<dbReference type="RefSeq" id="WP_167227602.1">
    <property type="nucleotide sequence ID" value="NZ_VUYU01000014.1"/>
</dbReference>
<feature type="domain" description="ATP-grasp" evidence="1">
    <location>
        <begin position="81"/>
        <end position="234"/>
    </location>
</feature>
<proteinExistence type="predicted"/>
<gene>
    <name evidence="2" type="ORF">F0185_20490</name>
</gene>
<dbReference type="InterPro" id="IPR041261">
    <property type="entry name" value="R2K_2"/>
</dbReference>
<organism evidence="2 3">
    <name type="scientific">Massilia rubra</name>
    <dbReference type="NCBI Taxonomy" id="2607910"/>
    <lineage>
        <taxon>Bacteria</taxon>
        <taxon>Pseudomonadati</taxon>
        <taxon>Pseudomonadota</taxon>
        <taxon>Betaproteobacteria</taxon>
        <taxon>Burkholderiales</taxon>
        <taxon>Oxalobacteraceae</taxon>
        <taxon>Telluria group</taxon>
        <taxon>Massilia</taxon>
    </lineage>
</organism>
<evidence type="ECO:0000313" key="3">
    <source>
        <dbReference type="Proteomes" id="UP000785613"/>
    </source>
</evidence>
<dbReference type="EMBL" id="VUYU01000014">
    <property type="protein sequence ID" value="NHZ35949.1"/>
    <property type="molecule type" value="Genomic_DNA"/>
</dbReference>
<reference evidence="2 3" key="1">
    <citation type="submission" date="2019-09" db="EMBL/GenBank/DDBJ databases">
        <title>Taxonomy of Antarctic Massilia spp.: description of Massilia rubra sp. nov., Massilia aquatica sp. nov., Massilia mucilaginosa sp. nov., Massilia frigida sp. nov. isolated from streams, lakes and regoliths.</title>
        <authorList>
            <person name="Holochova P."/>
            <person name="Sedlacek I."/>
            <person name="Kralova S."/>
            <person name="Maslanova I."/>
            <person name="Busse H.-J."/>
            <person name="Stankova E."/>
            <person name="Vrbovska V."/>
            <person name="Kovarovic V."/>
            <person name="Bartak M."/>
            <person name="Svec P."/>
            <person name="Pantucek R."/>
        </authorList>
    </citation>
    <scope>NUCLEOTIDE SEQUENCE [LARGE SCALE GENOMIC DNA]</scope>
    <source>
        <strain evidence="2 3">CCM 8692</strain>
    </source>
</reference>
<sequence>MPTLILTPRYTDDAQALWKAAAGLGWQVERLTSWRVPAPLQALPDPVLYGEALFGPTLAAELGLELLNPAEDWLVRLPFDYRKRAISLSTLGQARQLAAPAFVKPPNDKSFPAAVYRGADLPAEYDEDMPVLVSEVVTWEKEFRCFILDRTLRTWSVYSRAGHLQRDAGFHSTLEEDTQVQEFIARLLADPAIDLPAATVVDIGTIAGLGWACVEQNAAWGAGIYGCDPGQVLAVLQRASIRTSTVKNI</sequence>
<accession>A0ABX0LPJ7</accession>
<protein>
    <submittedName>
        <fullName evidence="2">DUF4343 domain-containing protein</fullName>
    </submittedName>
</protein>
<dbReference type="Proteomes" id="UP000785613">
    <property type="component" value="Unassembled WGS sequence"/>
</dbReference>
<comment type="caution">
    <text evidence="2">The sequence shown here is derived from an EMBL/GenBank/DDBJ whole genome shotgun (WGS) entry which is preliminary data.</text>
</comment>
<dbReference type="Pfam" id="PF18299">
    <property type="entry name" value="R2K_2"/>
    <property type="match status" value="1"/>
</dbReference>